<dbReference type="EMBL" id="JQJD01000005">
    <property type="protein sequence ID" value="KGN82896.1"/>
    <property type="molecule type" value="Genomic_DNA"/>
</dbReference>
<evidence type="ECO:0000256" key="4">
    <source>
        <dbReference type="ARBA" id="ARBA00022692"/>
    </source>
</evidence>
<dbReference type="GO" id="GO:0006814">
    <property type="term" value="P:sodium ion transport"/>
    <property type="evidence" value="ECO:0007669"/>
    <property type="project" value="UniProtKB-KW"/>
</dbReference>
<feature type="transmembrane region" description="Helical" evidence="11">
    <location>
        <begin position="265"/>
        <end position="282"/>
    </location>
</feature>
<dbReference type="Pfam" id="PF03600">
    <property type="entry name" value="CitMHS"/>
    <property type="match status" value="1"/>
</dbReference>
<dbReference type="InterPro" id="IPR045016">
    <property type="entry name" value="NhaD-like"/>
</dbReference>
<feature type="transmembrane region" description="Helical" evidence="11">
    <location>
        <begin position="150"/>
        <end position="169"/>
    </location>
</feature>
<keyword evidence="4 11" id="KW-0812">Transmembrane</keyword>
<dbReference type="STRING" id="36874.HQ34_06955"/>
<gene>
    <name evidence="13" type="ORF">HQ35_01425</name>
</gene>
<evidence type="ECO:0000313" key="13">
    <source>
        <dbReference type="EMBL" id="KGN82896.1"/>
    </source>
</evidence>
<dbReference type="PANTHER" id="PTHR43269">
    <property type="entry name" value="SODIUM/PROTON ANTIPORTER 1-RELATED"/>
    <property type="match status" value="1"/>
</dbReference>
<keyword evidence="5 11" id="KW-1133">Transmembrane helix</keyword>
<evidence type="ECO:0000256" key="10">
    <source>
        <dbReference type="ARBA" id="ARBA00025753"/>
    </source>
</evidence>
<comment type="subcellular location">
    <subcellularLocation>
        <location evidence="1">Membrane</location>
        <topology evidence="1">Multi-pass membrane protein</topology>
    </subcellularLocation>
</comment>
<dbReference type="RefSeq" id="WP_036850325.1">
    <property type="nucleotide sequence ID" value="NZ_JQJD01000005.1"/>
</dbReference>
<evidence type="ECO:0000256" key="2">
    <source>
        <dbReference type="ARBA" id="ARBA00022448"/>
    </source>
</evidence>
<dbReference type="PANTHER" id="PTHR43269:SF2">
    <property type="entry name" value="SODIUM_PROTON ANTIPORTER 1-RELATED"/>
    <property type="match status" value="1"/>
</dbReference>
<evidence type="ECO:0000259" key="12">
    <source>
        <dbReference type="Pfam" id="PF03600"/>
    </source>
</evidence>
<evidence type="ECO:0000256" key="8">
    <source>
        <dbReference type="ARBA" id="ARBA00023136"/>
    </source>
</evidence>
<keyword evidence="9" id="KW-0739">Sodium transport</keyword>
<dbReference type="AlphaFoldDB" id="A0A0A2EVJ0"/>
<feature type="domain" description="Citrate transporter-like" evidence="12">
    <location>
        <begin position="14"/>
        <end position="366"/>
    </location>
</feature>
<keyword evidence="8 11" id="KW-0472">Membrane</keyword>
<keyword evidence="6" id="KW-0915">Sodium</keyword>
<sequence length="448" mass="48737">MFEVLFISLFILGYLMIALEHPLKINKAATALVMGTGLWVLYRYALTAFEPAVSPDGVVPLVESRLMETVGEIGETILLLLGAMTIVQVVDFHGGFSYVADIVTTRKKRTLLWVVASIAFIFSSVLDNMTTTIVMIMILRRIIGDRDLRLFYAGIVVISANAGGAFSPIGDVTTIMLWVNGNVTAGHLIPSLLLPSIFAILIPLIVVTPFLHGEVCPPDDTEVSAEEAALAELQHRMTSHEKLIILALGVGILLFTPVFKAVTHLPPFLAMLGGLGVLWMYTDIFYRRRRKYIKEGLMRQVSLVVQTVDIATLLFFFGILMSVKTLELTGILGSLATEMEILGLETQSFLIGAASSIVDNVPLVAASMGMYKIDPMSAQLCVDGEFWNLIAYCAGTGGSLLIIGSAAGVIMMGLEKVSFAWYLRRISPLAVLGYIAGFGILLLQSHLF</sequence>
<dbReference type="InterPro" id="IPR004680">
    <property type="entry name" value="Cit_transptr-like_dom"/>
</dbReference>
<dbReference type="GO" id="GO:0015297">
    <property type="term" value="F:antiporter activity"/>
    <property type="evidence" value="ECO:0007669"/>
    <property type="project" value="UniProtKB-KW"/>
</dbReference>
<dbReference type="Proteomes" id="UP000030125">
    <property type="component" value="Unassembled WGS sequence"/>
</dbReference>
<keyword evidence="14" id="KW-1185">Reference proteome</keyword>
<feature type="transmembrane region" description="Helical" evidence="11">
    <location>
        <begin position="389"/>
        <end position="414"/>
    </location>
</feature>
<evidence type="ECO:0000256" key="1">
    <source>
        <dbReference type="ARBA" id="ARBA00004141"/>
    </source>
</evidence>
<keyword evidence="2" id="KW-0813">Transport</keyword>
<protein>
    <recommendedName>
        <fullName evidence="12">Citrate transporter-like domain-containing protein</fullName>
    </recommendedName>
</protein>
<organism evidence="13 14">
    <name type="scientific">Porphyromonas cangingivalis</name>
    <dbReference type="NCBI Taxonomy" id="36874"/>
    <lineage>
        <taxon>Bacteria</taxon>
        <taxon>Pseudomonadati</taxon>
        <taxon>Bacteroidota</taxon>
        <taxon>Bacteroidia</taxon>
        <taxon>Bacteroidales</taxon>
        <taxon>Porphyromonadaceae</taxon>
        <taxon>Porphyromonas</taxon>
    </lineage>
</organism>
<feature type="transmembrane region" description="Helical" evidence="11">
    <location>
        <begin position="303"/>
        <end position="323"/>
    </location>
</feature>
<evidence type="ECO:0000256" key="11">
    <source>
        <dbReference type="SAM" id="Phobius"/>
    </source>
</evidence>
<evidence type="ECO:0000256" key="7">
    <source>
        <dbReference type="ARBA" id="ARBA00023065"/>
    </source>
</evidence>
<evidence type="ECO:0000256" key="6">
    <source>
        <dbReference type="ARBA" id="ARBA00023053"/>
    </source>
</evidence>
<dbReference type="eggNOG" id="COG1055">
    <property type="taxonomic scope" value="Bacteria"/>
</dbReference>
<feature type="transmembrane region" description="Helical" evidence="11">
    <location>
        <begin position="243"/>
        <end position="259"/>
    </location>
</feature>
<feature type="transmembrane region" description="Helical" evidence="11">
    <location>
        <begin position="189"/>
        <end position="211"/>
    </location>
</feature>
<evidence type="ECO:0000256" key="5">
    <source>
        <dbReference type="ARBA" id="ARBA00022989"/>
    </source>
</evidence>
<dbReference type="GO" id="GO:0016020">
    <property type="term" value="C:membrane"/>
    <property type="evidence" value="ECO:0007669"/>
    <property type="project" value="UniProtKB-SubCell"/>
</dbReference>
<comment type="similarity">
    <text evidence="10">Belongs to the NhaD Na(+)/H(+) (TC 2.A.62) antiporter family.</text>
</comment>
<dbReference type="OrthoDB" id="9772058at2"/>
<feature type="transmembrane region" description="Helical" evidence="11">
    <location>
        <begin position="111"/>
        <end position="138"/>
    </location>
</feature>
<proteinExistence type="inferred from homology"/>
<name>A0A0A2EVJ0_PORCN</name>
<comment type="caution">
    <text evidence="13">The sequence shown here is derived from an EMBL/GenBank/DDBJ whole genome shotgun (WGS) entry which is preliminary data.</text>
</comment>
<evidence type="ECO:0000256" key="9">
    <source>
        <dbReference type="ARBA" id="ARBA00023201"/>
    </source>
</evidence>
<evidence type="ECO:0000256" key="3">
    <source>
        <dbReference type="ARBA" id="ARBA00022449"/>
    </source>
</evidence>
<accession>A0A0A2EVJ0</accession>
<evidence type="ECO:0000313" key="14">
    <source>
        <dbReference type="Proteomes" id="UP000030125"/>
    </source>
</evidence>
<feature type="transmembrane region" description="Helical" evidence="11">
    <location>
        <begin position="426"/>
        <end position="447"/>
    </location>
</feature>
<reference evidence="13 14" key="1">
    <citation type="submission" date="2014-08" db="EMBL/GenBank/DDBJ databases">
        <title>Porphyromonas cangingivalis strain:COT-109_OH1386 Genome sequencing.</title>
        <authorList>
            <person name="Wallis C."/>
            <person name="Deusch O."/>
            <person name="O'Flynn C."/>
            <person name="Davis I."/>
            <person name="Jospin G."/>
            <person name="Darling A.E."/>
            <person name="Coil D.A."/>
            <person name="Alexiev A."/>
            <person name="Horsfall A."/>
            <person name="Kirkwood N."/>
            <person name="Harris S."/>
            <person name="Eisen J.A."/>
        </authorList>
    </citation>
    <scope>NUCLEOTIDE SEQUENCE [LARGE SCALE GENOMIC DNA]</scope>
    <source>
        <strain evidence="14">COT-109 OH1386</strain>
    </source>
</reference>
<dbReference type="NCBIfam" id="NF038006">
    <property type="entry name" value="NhaD_1"/>
    <property type="match status" value="1"/>
</dbReference>
<keyword evidence="3" id="KW-0050">Antiport</keyword>
<keyword evidence="7" id="KW-0406">Ion transport</keyword>
<feature type="transmembrane region" description="Helical" evidence="11">
    <location>
        <begin position="77"/>
        <end position="99"/>
    </location>
</feature>